<dbReference type="PANTHER" id="PTHR43768:SF3">
    <property type="entry name" value="TREHALOSE 6-PHOSPHATE PHOSPHATASE"/>
    <property type="match status" value="1"/>
</dbReference>
<evidence type="ECO:0000313" key="5">
    <source>
        <dbReference type="EMBL" id="MFD2739491.1"/>
    </source>
</evidence>
<keyword evidence="4" id="KW-0460">Magnesium</keyword>
<comment type="caution">
    <text evidence="5">The sequence shown here is derived from an EMBL/GenBank/DDBJ whole genome shotgun (WGS) entry which is preliminary data.</text>
</comment>
<name>A0ABW5U367_9RHOB</name>
<reference evidence="6" key="1">
    <citation type="journal article" date="2019" name="Int. J. Syst. Evol. Microbiol.">
        <title>The Global Catalogue of Microorganisms (GCM) 10K type strain sequencing project: providing services to taxonomists for standard genome sequencing and annotation.</title>
        <authorList>
            <consortium name="The Broad Institute Genomics Platform"/>
            <consortium name="The Broad Institute Genome Sequencing Center for Infectious Disease"/>
            <person name="Wu L."/>
            <person name="Ma J."/>
        </authorList>
    </citation>
    <scope>NUCLEOTIDE SEQUENCE [LARGE SCALE GENOMIC DNA]</scope>
    <source>
        <strain evidence="6">TISTR 2562</strain>
    </source>
</reference>
<keyword evidence="4" id="KW-0479">Metal-binding</keyword>
<sequence>MSDGQVPPPIVASEAAFFLDLDGTLAPIVDDPAAARLDPTAASLLERLIAQTSGALAIVSGRSLTQLDALLAPLRLPLAGSHGLELRRADGGLFEAPELDYDMEEVFAQMRDFAHARDLLLERKPGAIALHYRTAPAAADASMALVDEIASRDDNLRALHGKMVSEVTLAGIDKGSALRSFMTLPAYRDQRPVMVGDDVTDEDGFAAAQSLGGFGLKIGPGPSCAQYRVATMEDFLTWLAAALDPAGSLSEGS</sequence>
<dbReference type="RefSeq" id="WP_386373165.1">
    <property type="nucleotide sequence ID" value="NZ_JBHUMP010000005.1"/>
</dbReference>
<evidence type="ECO:0000256" key="4">
    <source>
        <dbReference type="RuleBase" id="RU361117"/>
    </source>
</evidence>
<dbReference type="SUPFAM" id="SSF56784">
    <property type="entry name" value="HAD-like"/>
    <property type="match status" value="1"/>
</dbReference>
<comment type="function">
    <text evidence="4">Removes the phosphate from trehalose 6-phosphate to produce free trehalose.</text>
</comment>
<dbReference type="Gene3D" id="3.40.50.1000">
    <property type="entry name" value="HAD superfamily/HAD-like"/>
    <property type="match status" value="1"/>
</dbReference>
<comment type="cofactor">
    <cofactor evidence="4">
        <name>Mg(2+)</name>
        <dbReference type="ChEBI" id="CHEBI:18420"/>
    </cofactor>
</comment>
<dbReference type="InterPro" id="IPR044651">
    <property type="entry name" value="OTSB-like"/>
</dbReference>
<dbReference type="Gene3D" id="3.30.70.1020">
    <property type="entry name" value="Trehalose-6-phosphate phosphatase related protein, domain 2"/>
    <property type="match status" value="1"/>
</dbReference>
<evidence type="ECO:0000256" key="1">
    <source>
        <dbReference type="ARBA" id="ARBA00005199"/>
    </source>
</evidence>
<comment type="pathway">
    <text evidence="1 4">Glycan biosynthesis; trehalose biosynthesis.</text>
</comment>
<dbReference type="Proteomes" id="UP001597474">
    <property type="component" value="Unassembled WGS sequence"/>
</dbReference>
<dbReference type="NCBIfam" id="TIGR01484">
    <property type="entry name" value="HAD-SF-IIB"/>
    <property type="match status" value="1"/>
</dbReference>
<dbReference type="GO" id="GO:0004805">
    <property type="term" value="F:trehalose-phosphatase activity"/>
    <property type="evidence" value="ECO:0007669"/>
    <property type="project" value="UniProtKB-EC"/>
</dbReference>
<dbReference type="EC" id="3.1.3.12" evidence="4"/>
<evidence type="ECO:0000256" key="3">
    <source>
        <dbReference type="ARBA" id="ARBA00022801"/>
    </source>
</evidence>
<dbReference type="NCBIfam" id="TIGR00685">
    <property type="entry name" value="T6PP"/>
    <property type="match status" value="1"/>
</dbReference>
<dbReference type="EMBL" id="JBHUMP010000005">
    <property type="protein sequence ID" value="MFD2739491.1"/>
    <property type="molecule type" value="Genomic_DNA"/>
</dbReference>
<evidence type="ECO:0000256" key="2">
    <source>
        <dbReference type="ARBA" id="ARBA00008770"/>
    </source>
</evidence>
<protein>
    <recommendedName>
        <fullName evidence="4">Trehalose 6-phosphate phosphatase</fullName>
        <ecNumber evidence="4">3.1.3.12</ecNumber>
    </recommendedName>
</protein>
<organism evidence="5 6">
    <name type="scientific">Sulfitobacter aestuarii</name>
    <dbReference type="NCBI Taxonomy" id="2161676"/>
    <lineage>
        <taxon>Bacteria</taxon>
        <taxon>Pseudomonadati</taxon>
        <taxon>Pseudomonadota</taxon>
        <taxon>Alphaproteobacteria</taxon>
        <taxon>Rhodobacterales</taxon>
        <taxon>Roseobacteraceae</taxon>
        <taxon>Sulfitobacter</taxon>
    </lineage>
</organism>
<dbReference type="PANTHER" id="PTHR43768">
    <property type="entry name" value="TREHALOSE 6-PHOSPHATE PHOSPHATASE"/>
    <property type="match status" value="1"/>
</dbReference>
<dbReference type="Pfam" id="PF02358">
    <property type="entry name" value="Trehalose_PPase"/>
    <property type="match status" value="1"/>
</dbReference>
<dbReference type="InterPro" id="IPR036412">
    <property type="entry name" value="HAD-like_sf"/>
</dbReference>
<keyword evidence="6" id="KW-1185">Reference proteome</keyword>
<gene>
    <name evidence="5" type="primary">otsB</name>
    <name evidence="5" type="ORF">ACFSUD_07930</name>
</gene>
<dbReference type="InterPro" id="IPR023214">
    <property type="entry name" value="HAD_sf"/>
</dbReference>
<evidence type="ECO:0000313" key="6">
    <source>
        <dbReference type="Proteomes" id="UP001597474"/>
    </source>
</evidence>
<comment type="catalytic activity">
    <reaction evidence="4">
        <text>alpha,alpha-trehalose 6-phosphate + H2O = alpha,alpha-trehalose + phosphate</text>
        <dbReference type="Rhea" id="RHEA:23420"/>
        <dbReference type="ChEBI" id="CHEBI:15377"/>
        <dbReference type="ChEBI" id="CHEBI:16551"/>
        <dbReference type="ChEBI" id="CHEBI:43474"/>
        <dbReference type="ChEBI" id="CHEBI:58429"/>
        <dbReference type="EC" id="3.1.3.12"/>
    </reaction>
</comment>
<dbReference type="InterPro" id="IPR003337">
    <property type="entry name" value="Trehalose_PPase"/>
</dbReference>
<keyword evidence="3 4" id="KW-0378">Hydrolase</keyword>
<accession>A0ABW5U367</accession>
<proteinExistence type="inferred from homology"/>
<comment type="similarity">
    <text evidence="2 4">Belongs to the trehalose phosphatase family.</text>
</comment>
<dbReference type="InterPro" id="IPR006379">
    <property type="entry name" value="HAD-SF_hydro_IIB"/>
</dbReference>